<feature type="region of interest" description="Disordered" evidence="1">
    <location>
        <begin position="1"/>
        <end position="53"/>
    </location>
</feature>
<evidence type="ECO:0000313" key="3">
    <source>
        <dbReference type="Proteomes" id="UP000799770"/>
    </source>
</evidence>
<feature type="region of interest" description="Disordered" evidence="1">
    <location>
        <begin position="94"/>
        <end position="129"/>
    </location>
</feature>
<reference evidence="2" key="1">
    <citation type="journal article" date="2020" name="Stud. Mycol.">
        <title>101 Dothideomycetes genomes: a test case for predicting lifestyles and emergence of pathogens.</title>
        <authorList>
            <person name="Haridas S."/>
            <person name="Albert R."/>
            <person name="Binder M."/>
            <person name="Bloem J."/>
            <person name="Labutti K."/>
            <person name="Salamov A."/>
            <person name="Andreopoulos B."/>
            <person name="Baker S."/>
            <person name="Barry K."/>
            <person name="Bills G."/>
            <person name="Bluhm B."/>
            <person name="Cannon C."/>
            <person name="Castanera R."/>
            <person name="Culley D."/>
            <person name="Daum C."/>
            <person name="Ezra D."/>
            <person name="Gonzalez J."/>
            <person name="Henrissat B."/>
            <person name="Kuo A."/>
            <person name="Liang C."/>
            <person name="Lipzen A."/>
            <person name="Lutzoni F."/>
            <person name="Magnuson J."/>
            <person name="Mondo S."/>
            <person name="Nolan M."/>
            <person name="Ohm R."/>
            <person name="Pangilinan J."/>
            <person name="Park H.-J."/>
            <person name="Ramirez L."/>
            <person name="Alfaro M."/>
            <person name="Sun H."/>
            <person name="Tritt A."/>
            <person name="Yoshinaga Y."/>
            <person name="Zwiers L.-H."/>
            <person name="Turgeon B."/>
            <person name="Goodwin S."/>
            <person name="Spatafora J."/>
            <person name="Crous P."/>
            <person name="Grigoriev I."/>
        </authorList>
    </citation>
    <scope>NUCLEOTIDE SEQUENCE</scope>
    <source>
        <strain evidence="2">CBS 627.86</strain>
    </source>
</reference>
<dbReference type="EMBL" id="ML977342">
    <property type="protein sequence ID" value="KAF2109388.1"/>
    <property type="molecule type" value="Genomic_DNA"/>
</dbReference>
<evidence type="ECO:0000256" key="1">
    <source>
        <dbReference type="SAM" id="MobiDB-lite"/>
    </source>
</evidence>
<feature type="region of interest" description="Disordered" evidence="1">
    <location>
        <begin position="144"/>
        <end position="168"/>
    </location>
</feature>
<accession>A0A6A5YTH1</accession>
<feature type="compositionally biased region" description="Polar residues" evidence="1">
    <location>
        <begin position="120"/>
        <end position="129"/>
    </location>
</feature>
<organism evidence="2 3">
    <name type="scientific">Lophiotrema nucula</name>
    <dbReference type="NCBI Taxonomy" id="690887"/>
    <lineage>
        <taxon>Eukaryota</taxon>
        <taxon>Fungi</taxon>
        <taxon>Dikarya</taxon>
        <taxon>Ascomycota</taxon>
        <taxon>Pezizomycotina</taxon>
        <taxon>Dothideomycetes</taxon>
        <taxon>Pleosporomycetidae</taxon>
        <taxon>Pleosporales</taxon>
        <taxon>Lophiotremataceae</taxon>
        <taxon>Lophiotrema</taxon>
    </lineage>
</organism>
<keyword evidence="3" id="KW-1185">Reference proteome</keyword>
<gene>
    <name evidence="2" type="ORF">BDV96DRAFT_235166</name>
</gene>
<name>A0A6A5YTH1_9PLEO</name>
<protein>
    <submittedName>
        <fullName evidence="2">Uncharacterized protein</fullName>
    </submittedName>
</protein>
<sequence length="168" mass="18289">MSPLASIDRSGEESREVGSSNLADFSQTMISGSASQLPRTSTTRTRRETERSLARGDWSLSVRRLPSFIGYSCPTRLQRGRVARRALFPASELPTKDVASTGSGVPIPQAQGNNPGGNDQGSNEKMTGQSHAKFKVIMARRMEEQHNPPETHLNSAEEANMTSNHIHG</sequence>
<proteinExistence type="predicted"/>
<dbReference type="Proteomes" id="UP000799770">
    <property type="component" value="Unassembled WGS sequence"/>
</dbReference>
<evidence type="ECO:0000313" key="2">
    <source>
        <dbReference type="EMBL" id="KAF2109388.1"/>
    </source>
</evidence>
<feature type="compositionally biased region" description="Polar residues" evidence="1">
    <location>
        <begin position="21"/>
        <end position="38"/>
    </location>
</feature>
<dbReference type="AlphaFoldDB" id="A0A6A5YTH1"/>